<organism evidence="1 2">
    <name type="scientific">Araneus ventricosus</name>
    <name type="common">Orbweaver spider</name>
    <name type="synonym">Epeira ventricosa</name>
    <dbReference type="NCBI Taxonomy" id="182803"/>
    <lineage>
        <taxon>Eukaryota</taxon>
        <taxon>Metazoa</taxon>
        <taxon>Ecdysozoa</taxon>
        <taxon>Arthropoda</taxon>
        <taxon>Chelicerata</taxon>
        <taxon>Arachnida</taxon>
        <taxon>Araneae</taxon>
        <taxon>Araneomorphae</taxon>
        <taxon>Entelegynae</taxon>
        <taxon>Araneoidea</taxon>
        <taxon>Araneidae</taxon>
        <taxon>Araneus</taxon>
    </lineage>
</organism>
<dbReference type="AlphaFoldDB" id="A0A4Y2V6A4"/>
<dbReference type="EMBL" id="BGPR01043066">
    <property type="protein sequence ID" value="GBO19596.1"/>
    <property type="molecule type" value="Genomic_DNA"/>
</dbReference>
<gene>
    <name evidence="1" type="ORF">AVEN_217316_1</name>
</gene>
<reference evidence="1 2" key="1">
    <citation type="journal article" date="2019" name="Sci. Rep.">
        <title>Orb-weaving spider Araneus ventricosus genome elucidates the spidroin gene catalogue.</title>
        <authorList>
            <person name="Kono N."/>
            <person name="Nakamura H."/>
            <person name="Ohtoshi R."/>
            <person name="Moran D.A.P."/>
            <person name="Shinohara A."/>
            <person name="Yoshida Y."/>
            <person name="Fujiwara M."/>
            <person name="Mori M."/>
            <person name="Tomita M."/>
            <person name="Arakawa K."/>
        </authorList>
    </citation>
    <scope>NUCLEOTIDE SEQUENCE [LARGE SCALE GENOMIC DNA]</scope>
</reference>
<evidence type="ECO:0000313" key="1">
    <source>
        <dbReference type="EMBL" id="GBO19596.1"/>
    </source>
</evidence>
<sequence length="158" mass="18409">MVVLSRPRRGRKLCTTCSPTTFLQVGYASGSDYISHWSVENPVRTLTPHAYHLKSEEVEEVFARLSRFRDSCRRQWSSSFKVLDAPMEEFEFISLIFTVHSWKWYYSPNPNVILCAECLPHLSCADYNATLESPQILITCHCMSGNRYYTFVRHLFVL</sequence>
<comment type="caution">
    <text evidence="1">The sequence shown here is derived from an EMBL/GenBank/DDBJ whole genome shotgun (WGS) entry which is preliminary data.</text>
</comment>
<dbReference type="Proteomes" id="UP000499080">
    <property type="component" value="Unassembled WGS sequence"/>
</dbReference>
<name>A0A4Y2V6A4_ARAVE</name>
<evidence type="ECO:0000313" key="2">
    <source>
        <dbReference type="Proteomes" id="UP000499080"/>
    </source>
</evidence>
<accession>A0A4Y2V6A4</accession>
<proteinExistence type="predicted"/>
<protein>
    <submittedName>
        <fullName evidence="1">Uncharacterized protein</fullName>
    </submittedName>
</protein>
<keyword evidence="2" id="KW-1185">Reference proteome</keyword>